<protein>
    <submittedName>
        <fullName evidence="2">Uncharacterized protein</fullName>
    </submittedName>
</protein>
<evidence type="ECO:0000256" key="1">
    <source>
        <dbReference type="SAM" id="MobiDB-lite"/>
    </source>
</evidence>
<gene>
    <name evidence="2" type="ORF">ACFPKY_13755</name>
</gene>
<dbReference type="Proteomes" id="UP001595956">
    <property type="component" value="Unassembled WGS sequence"/>
</dbReference>
<dbReference type="EMBL" id="JBHSMD010000004">
    <property type="protein sequence ID" value="MFC5494178.1"/>
    <property type="molecule type" value="Genomic_DNA"/>
</dbReference>
<evidence type="ECO:0000313" key="2">
    <source>
        <dbReference type="EMBL" id="MFC5494178.1"/>
    </source>
</evidence>
<organism evidence="2 3">
    <name type="scientific">Nocardioides caricicola</name>
    <dbReference type="NCBI Taxonomy" id="634770"/>
    <lineage>
        <taxon>Bacteria</taxon>
        <taxon>Bacillati</taxon>
        <taxon>Actinomycetota</taxon>
        <taxon>Actinomycetes</taxon>
        <taxon>Propionibacteriales</taxon>
        <taxon>Nocardioidaceae</taxon>
        <taxon>Nocardioides</taxon>
    </lineage>
</organism>
<comment type="caution">
    <text evidence="2">The sequence shown here is derived from an EMBL/GenBank/DDBJ whole genome shotgun (WGS) entry which is preliminary data.</text>
</comment>
<accession>A0ABW0N348</accession>
<sequence length="73" mass="7768">MSELNPETNPHEELRASNSNQHGDDGVRDTSPKHRAADEDPPPEQAPGSVEENPTGIPPKAGYPSKDPRSNGG</sequence>
<reference evidence="3" key="1">
    <citation type="journal article" date="2019" name="Int. J. Syst. Evol. Microbiol.">
        <title>The Global Catalogue of Microorganisms (GCM) 10K type strain sequencing project: providing services to taxonomists for standard genome sequencing and annotation.</title>
        <authorList>
            <consortium name="The Broad Institute Genomics Platform"/>
            <consortium name="The Broad Institute Genome Sequencing Center for Infectious Disease"/>
            <person name="Wu L."/>
            <person name="Ma J."/>
        </authorList>
    </citation>
    <scope>NUCLEOTIDE SEQUENCE [LARGE SCALE GENOMIC DNA]</scope>
    <source>
        <strain evidence="3">KACC 13778</strain>
    </source>
</reference>
<evidence type="ECO:0000313" key="3">
    <source>
        <dbReference type="Proteomes" id="UP001595956"/>
    </source>
</evidence>
<feature type="region of interest" description="Disordered" evidence="1">
    <location>
        <begin position="1"/>
        <end position="73"/>
    </location>
</feature>
<name>A0ABW0N348_9ACTN</name>
<proteinExistence type="predicted"/>
<feature type="compositionally biased region" description="Basic and acidic residues" evidence="1">
    <location>
        <begin position="22"/>
        <end position="38"/>
    </location>
</feature>
<keyword evidence="3" id="KW-1185">Reference proteome</keyword>
<dbReference type="RefSeq" id="WP_345179947.1">
    <property type="nucleotide sequence ID" value="NZ_BAABFQ010000007.1"/>
</dbReference>